<evidence type="ECO:0000256" key="16">
    <source>
        <dbReference type="ARBA" id="ARBA00023163"/>
    </source>
</evidence>
<evidence type="ECO:0000256" key="4">
    <source>
        <dbReference type="ARBA" id="ARBA00010992"/>
    </source>
</evidence>
<dbReference type="PRINTS" id="PR00171">
    <property type="entry name" value="SUGRTRNSPORT"/>
</dbReference>
<dbReference type="STRING" id="1448320.A0A319F4K0"/>
<feature type="transmembrane region" description="Helical" evidence="22">
    <location>
        <begin position="151"/>
        <end position="169"/>
    </location>
</feature>
<dbReference type="Gene3D" id="3.90.1800.10">
    <property type="entry name" value="RNA polymerase alpha subunit dimerisation domain"/>
    <property type="match status" value="1"/>
</dbReference>
<evidence type="ECO:0000256" key="18">
    <source>
        <dbReference type="ARBA" id="ARBA00048552"/>
    </source>
</evidence>
<dbReference type="InterPro" id="IPR007641">
    <property type="entry name" value="RNA_pol_Rpb2_7"/>
</dbReference>
<keyword evidence="15 22" id="KW-0472">Membrane</keyword>
<name>A0A319F4K0_9EURO</name>
<dbReference type="FunFam" id="2.40.270.10:FF:000011">
    <property type="entry name" value="DNA-directed RNA polymerase subunit beta"/>
    <property type="match status" value="1"/>
</dbReference>
<dbReference type="Pfam" id="PF04566">
    <property type="entry name" value="RNA_pol_Rpb2_4"/>
    <property type="match status" value="1"/>
</dbReference>
<keyword evidence="8 20" id="KW-0808">Transferase</keyword>
<dbReference type="Pfam" id="PF04565">
    <property type="entry name" value="RNA_pol_Rpb2_3"/>
    <property type="match status" value="1"/>
</dbReference>
<dbReference type="GO" id="GO:0016020">
    <property type="term" value="C:membrane"/>
    <property type="evidence" value="ECO:0007669"/>
    <property type="project" value="UniProtKB-SubCell"/>
</dbReference>
<keyword evidence="6" id="KW-0813">Transport</keyword>
<gene>
    <name evidence="24" type="ORF">BO71DRAFT_479145</name>
</gene>
<evidence type="ECO:0000313" key="24">
    <source>
        <dbReference type="EMBL" id="PYH99962.1"/>
    </source>
</evidence>
<dbReference type="Gene3D" id="2.40.270.10">
    <property type="entry name" value="DNA-directed RNA polymerase, subunit 2, domain 6"/>
    <property type="match status" value="1"/>
</dbReference>
<comment type="function">
    <text evidence="19">DNA-dependent RNA polymerase catalyzes the transcription of DNA into RNA using the four ribonucleoside triphosphates as substrates. Second largest core component of RNA polymerase III which synthesizes small RNAs, such as 5S rRNA and tRNAs. Proposed to contribute to the polymerase catalytic activity and forms the polymerase active center together with the largest subunit. Pol III is composed of mobile elements and RPC2 is part of the core element with the central large cleft and probably a clamp element that moves to open and close the cleft.</text>
</comment>
<feature type="transmembrane region" description="Helical" evidence="22">
    <location>
        <begin position="91"/>
        <end position="114"/>
    </location>
</feature>
<dbReference type="InterPro" id="IPR036259">
    <property type="entry name" value="MFS_trans_sf"/>
</dbReference>
<evidence type="ECO:0000313" key="25">
    <source>
        <dbReference type="Proteomes" id="UP000247810"/>
    </source>
</evidence>
<dbReference type="InterPro" id="IPR007121">
    <property type="entry name" value="RNA_pol_bsu_CS"/>
</dbReference>
<dbReference type="GO" id="GO:0000428">
    <property type="term" value="C:DNA-directed RNA polymerase complex"/>
    <property type="evidence" value="ECO:0007669"/>
    <property type="project" value="UniProtKB-KW"/>
</dbReference>
<evidence type="ECO:0000256" key="21">
    <source>
        <dbReference type="SAM" id="MobiDB-lite"/>
    </source>
</evidence>
<protein>
    <recommendedName>
        <fullName evidence="20">DNA-directed RNA polymerase subunit beta</fullName>
        <ecNumber evidence="20">2.7.7.6</ecNumber>
    </recommendedName>
</protein>
<dbReference type="InterPro" id="IPR020846">
    <property type="entry name" value="MFS_dom"/>
</dbReference>
<dbReference type="FunFam" id="3.90.1800.10:FF:000002">
    <property type="entry name" value="DNA-directed RNA polymerase subunit beta"/>
    <property type="match status" value="1"/>
</dbReference>
<dbReference type="FunFam" id="3.90.1070.20:FF:000002">
    <property type="entry name" value="DNA-directed RNA polymerase subunit beta"/>
    <property type="match status" value="1"/>
</dbReference>
<evidence type="ECO:0000256" key="9">
    <source>
        <dbReference type="ARBA" id="ARBA00022692"/>
    </source>
</evidence>
<evidence type="ECO:0000256" key="20">
    <source>
        <dbReference type="RuleBase" id="RU363031"/>
    </source>
</evidence>
<keyword evidence="10 20" id="KW-0548">Nucleotidyltransferase</keyword>
<dbReference type="Gene3D" id="3.90.1100.10">
    <property type="match status" value="1"/>
</dbReference>
<comment type="similarity">
    <text evidence="3 20">Belongs to the RNA polymerase beta chain family.</text>
</comment>
<evidence type="ECO:0000256" key="12">
    <source>
        <dbReference type="ARBA" id="ARBA00022771"/>
    </source>
</evidence>
<feature type="transmembrane region" description="Helical" evidence="22">
    <location>
        <begin position="446"/>
        <end position="467"/>
    </location>
</feature>
<dbReference type="Pfam" id="PF04563">
    <property type="entry name" value="RNA_pol_Rpb2_1"/>
    <property type="match status" value="1"/>
</dbReference>
<dbReference type="PROSITE" id="PS01166">
    <property type="entry name" value="RNA_POL_BETA"/>
    <property type="match status" value="1"/>
</dbReference>
<keyword evidence="9 22" id="KW-0812">Transmembrane</keyword>
<dbReference type="InterPro" id="IPR037034">
    <property type="entry name" value="RNA_pol_Rpb2_2_sf"/>
</dbReference>
<dbReference type="InterPro" id="IPR007642">
    <property type="entry name" value="RNA_pol_Rpb2_2"/>
</dbReference>
<comment type="subcellular location">
    <subcellularLocation>
        <location evidence="2">Membrane</location>
        <topology evidence="2">Multi-pass membrane protein</topology>
    </subcellularLocation>
    <subcellularLocation>
        <location evidence="1">Nucleus</location>
    </subcellularLocation>
</comment>
<dbReference type="GO" id="GO:0008270">
    <property type="term" value="F:zinc ion binding"/>
    <property type="evidence" value="ECO:0007669"/>
    <property type="project" value="UniProtKB-KW"/>
</dbReference>
<feature type="transmembrane region" description="Helical" evidence="22">
    <location>
        <begin position="120"/>
        <end position="139"/>
    </location>
</feature>
<dbReference type="CDD" id="cd00653">
    <property type="entry name" value="RNA_pol_B_RPB2"/>
    <property type="match status" value="1"/>
</dbReference>
<dbReference type="Gene3D" id="3.90.1070.20">
    <property type="match status" value="1"/>
</dbReference>
<dbReference type="Pfam" id="PF00562">
    <property type="entry name" value="RNA_pol_Rpb2_6"/>
    <property type="match status" value="1"/>
</dbReference>
<dbReference type="GO" id="GO:0006386">
    <property type="term" value="P:termination of RNA polymerase III transcription"/>
    <property type="evidence" value="ECO:0007669"/>
    <property type="project" value="UniProtKB-ARBA"/>
</dbReference>
<evidence type="ECO:0000256" key="7">
    <source>
        <dbReference type="ARBA" id="ARBA00022478"/>
    </source>
</evidence>
<comment type="similarity">
    <text evidence="4">Belongs to the major facilitator superfamily. Sugar transporter (TC 2.A.1.1) family.</text>
</comment>
<dbReference type="OrthoDB" id="10248617at2759"/>
<dbReference type="InterPro" id="IPR007644">
    <property type="entry name" value="RNA_pol_bsu_protrusion"/>
</dbReference>
<dbReference type="Gene3D" id="2.40.50.150">
    <property type="match status" value="1"/>
</dbReference>
<dbReference type="GO" id="GO:0032549">
    <property type="term" value="F:ribonucleoside binding"/>
    <property type="evidence" value="ECO:0007669"/>
    <property type="project" value="InterPro"/>
</dbReference>
<dbReference type="InterPro" id="IPR005829">
    <property type="entry name" value="Sugar_transporter_CS"/>
</dbReference>
<evidence type="ECO:0000259" key="23">
    <source>
        <dbReference type="PROSITE" id="PS50850"/>
    </source>
</evidence>
<dbReference type="VEuPathDB" id="FungiDB:BO71DRAFT_479145"/>
<evidence type="ECO:0000256" key="2">
    <source>
        <dbReference type="ARBA" id="ARBA00004141"/>
    </source>
</evidence>
<evidence type="ECO:0000256" key="8">
    <source>
        <dbReference type="ARBA" id="ARBA00022679"/>
    </source>
</evidence>
<evidence type="ECO:0000256" key="3">
    <source>
        <dbReference type="ARBA" id="ARBA00006835"/>
    </source>
</evidence>
<dbReference type="GO" id="GO:0003677">
    <property type="term" value="F:DNA binding"/>
    <property type="evidence" value="ECO:0007669"/>
    <property type="project" value="InterPro"/>
</dbReference>
<feature type="transmembrane region" description="Helical" evidence="22">
    <location>
        <begin position="319"/>
        <end position="340"/>
    </location>
</feature>
<dbReference type="Pfam" id="PF00083">
    <property type="entry name" value="Sugar_tr"/>
    <property type="match status" value="1"/>
</dbReference>
<dbReference type="PANTHER" id="PTHR20856">
    <property type="entry name" value="DNA-DIRECTED RNA POLYMERASE I SUBUNIT 2"/>
    <property type="match status" value="1"/>
</dbReference>
<dbReference type="Gene3D" id="3.90.1110.10">
    <property type="entry name" value="RNA polymerase Rpb2, domain 2"/>
    <property type="match status" value="1"/>
</dbReference>
<feature type="transmembrane region" description="Helical" evidence="22">
    <location>
        <begin position="284"/>
        <end position="307"/>
    </location>
</feature>
<dbReference type="FunFam" id="1.20.1250.20:FF:000134">
    <property type="entry name" value="MFS sugar transporter protein"/>
    <property type="match status" value="1"/>
</dbReference>
<dbReference type="PROSITE" id="PS50850">
    <property type="entry name" value="MFS"/>
    <property type="match status" value="1"/>
</dbReference>
<feature type="region of interest" description="Disordered" evidence="21">
    <location>
        <begin position="511"/>
        <end position="562"/>
    </location>
</feature>
<dbReference type="NCBIfam" id="NF007175">
    <property type="entry name" value="PRK09606.1"/>
    <property type="match status" value="1"/>
</dbReference>
<dbReference type="GO" id="GO:0003899">
    <property type="term" value="F:DNA-directed RNA polymerase activity"/>
    <property type="evidence" value="ECO:0007669"/>
    <property type="project" value="UniProtKB-EC"/>
</dbReference>
<dbReference type="InterPro" id="IPR007120">
    <property type="entry name" value="DNA-dir_RNAP_su2_dom"/>
</dbReference>
<dbReference type="PROSITE" id="PS00216">
    <property type="entry name" value="SUGAR_TRANSPORT_1"/>
    <property type="match status" value="1"/>
</dbReference>
<dbReference type="FunFam" id="2.40.270.10:FF:000006">
    <property type="entry name" value="DNA-directed RNA polymerase subunit beta"/>
    <property type="match status" value="1"/>
</dbReference>
<keyword evidence="13" id="KW-0862">Zinc</keyword>
<evidence type="ECO:0000256" key="22">
    <source>
        <dbReference type="SAM" id="Phobius"/>
    </source>
</evidence>
<dbReference type="InterPro" id="IPR015712">
    <property type="entry name" value="DNA-dir_RNA_pol_su2"/>
</dbReference>
<comment type="subunit">
    <text evidence="5">Component of the RNA polymerase III (Pol III) complex consisting of 17 subunits.</text>
</comment>
<evidence type="ECO:0000256" key="15">
    <source>
        <dbReference type="ARBA" id="ARBA00023136"/>
    </source>
</evidence>
<evidence type="ECO:0000256" key="14">
    <source>
        <dbReference type="ARBA" id="ARBA00022989"/>
    </source>
</evidence>
<dbReference type="InterPro" id="IPR007646">
    <property type="entry name" value="RNA_pol_Rpb2_4"/>
</dbReference>
<dbReference type="GO" id="GO:0005634">
    <property type="term" value="C:nucleus"/>
    <property type="evidence" value="ECO:0007669"/>
    <property type="project" value="UniProtKB-SubCell"/>
</dbReference>
<feature type="transmembrane region" description="Helical" evidence="22">
    <location>
        <begin position="381"/>
        <end position="406"/>
    </location>
</feature>
<dbReference type="InterPro" id="IPR037033">
    <property type="entry name" value="DNA-dir_RNAP_su2_hyb_sf"/>
</dbReference>
<dbReference type="FunFam" id="3.90.1100.10:FF:000009">
    <property type="entry name" value="DNA-directed RNA polymerase subunit beta"/>
    <property type="match status" value="1"/>
</dbReference>
<keyword evidence="25" id="KW-1185">Reference proteome</keyword>
<evidence type="ECO:0000256" key="10">
    <source>
        <dbReference type="ARBA" id="ARBA00022695"/>
    </source>
</evidence>
<evidence type="ECO:0000256" key="1">
    <source>
        <dbReference type="ARBA" id="ARBA00004123"/>
    </source>
</evidence>
<dbReference type="InterPro" id="IPR007645">
    <property type="entry name" value="RNA_pol_Rpb2_3"/>
</dbReference>
<keyword evidence="16 20" id="KW-0804">Transcription</keyword>
<feature type="compositionally biased region" description="Basic and acidic residues" evidence="21">
    <location>
        <begin position="552"/>
        <end position="562"/>
    </location>
</feature>
<keyword evidence="11" id="KW-0479">Metal-binding</keyword>
<evidence type="ECO:0000256" key="13">
    <source>
        <dbReference type="ARBA" id="ARBA00022833"/>
    </source>
</evidence>
<dbReference type="InterPro" id="IPR005828">
    <property type="entry name" value="MFS_sugar_transport-like"/>
</dbReference>
<sequence>MSQLGTLGTWRNPPRYVFASILCSCGGLLFGMDTGIIGPITVMDSFTSQFGSESSTIHGLIVSSILIPAAISSFFAGYLADKLGRPKGISIGALVFGLGAALEAAATHIAMFVVGRCVEGIGEGLYLGTLVVYICEISPPGVRGALTTGPQLLITLGLVIGFFTCYGTARLQSSFSWRTPFILLACLAVVFSIASFLWLTHSPRWLTLHGRKLEATATWDYLGVSLAEREKVEIEQQQDTIIQDIATVPRERTSPSVPRPQDRSLKHKLMDLFSKDVRTRTTMAVFLMGMQQLSGIDGVLYYAPLLFEQAGLASSDASFFASGVSAIVIFAVTIPALIWADKWGRRHSIIYGGIGLGITMLLMGALYAGNAVHASTGAGRWVVIVCIYIFAVIYSLSWGVGIKIYAAEIQPQRTRASATSLAHGSNWTANFLVALITPILLSKSSFGAYFLFGGCSLVTSFICVVFMPETKGRSLDEIEEAFKSPSLGSHGFLKALRPSMDQSHEGIRDAATFSRTGPADSSSKRRHPSQTTQPSKPEQPPPRAEEQPQDSSEEHSQSTYRHRDPFDALLQPFYYNKSLTDPINTAKDKWNLLPAFLKVKGLVKQHIDSYNYLVEVQLKKIVESSSTIRSDVDHNFYIKFTNIYLGFPRRADEPQDVRADFSESTVSPQECRLRDTTYAAPIQVDFEYVRGRQRVMRKGIAIGRMPVMLRSSKCVLADKTPGEMTVLNECPLDPGGYFVVNGTEKVILVQEQLSKNRIIVETDPKKEIVQASVTSSSNERKSKSYIVLKKDKLYVKHNVLSEDIPIVILLKAMGIHTDKEMLLLVAGVDKVYQEDFAINFEEAIKLGIFTQQQALDWIGARIKINRKQSTYRRNHVQEAVEAIASVIISHIEVKNMNFRPKAIYVAHMARRVLMAKNDSTLVDDRDYLGNKRLELAGQLLALLFEDLFKKFCFDIKMNIDKVLNKRNRAEAFDAYSVITMHSNHITQGMNRAISTGNWSLKRFRMERAGVTHVLSRLSYIAALGMMTRISSQFEKTRKVSGPRALQPSQFGMLCPADTPEGEACGLVKNLALMTHITTNDEEGPIRNLIFMLGAEDIQTVGGKELYGPGCYTISINGTPTALTRRPKHFLDAFRRLRRMGRISEFVSIYINHHQRAVHIATDDGRICRPLIVVENGKSRVKKSHLEKLRDGTMEFDDFLAQGLVEYLDVNEENDSLIAIYEKDITETTTHFEIEPFTVLGAVAGLIPYPHHNQSPRNTYQCAMGKQAIGAIASNQFLRIDSILYLMVYPQKPMVKSRTIELVKYDQLPAGQNAIVAVMSYSGYDIEDALVLNKGSVDRGFGRCQVFRKYVTNLKSYSNGTKDRLSGPQYENDAPIRKHALLESDGLAAVGEQVNAGEVYINKSTPDQSMSSGITGSDAGRPISYMPTPMTYKLPDPAYIDKVMVSVTENENQLVKVLTRQTRRPEVGDKFSSRHGQKGVVGIIADQADMPFTDQGINPDIIMNPHGFPSRMTVGKMLELVAGKAGVMAGQHGYGTCFGGSPVQEMSQILINNGFSYGGKDYLTSGITGEALPFYVFTGPIYYQKLKHMVQDKMHSRARGPRAILTRQPTEGRSRDGGLRLGEMERDCLIAYGTSQLLLERLMISSDRHEIDVCEQCGFMGYLNWCQRCKSSRSVVKMAIPYAAKLLIQELMSMNVTARLKLDDEFPEMKGR</sequence>
<keyword evidence="14 22" id="KW-1133">Transmembrane helix</keyword>
<evidence type="ECO:0000256" key="19">
    <source>
        <dbReference type="ARBA" id="ARBA00053978"/>
    </source>
</evidence>
<feature type="domain" description="Major facilitator superfamily (MFS) profile" evidence="23">
    <location>
        <begin position="19"/>
        <end position="471"/>
    </location>
</feature>
<dbReference type="Proteomes" id="UP000247810">
    <property type="component" value="Unassembled WGS sequence"/>
</dbReference>
<keyword evidence="17" id="KW-0539">Nucleus</keyword>
<feature type="transmembrane region" description="Helical" evidence="22">
    <location>
        <begin position="181"/>
        <end position="199"/>
    </location>
</feature>
<dbReference type="SUPFAM" id="SSF103473">
    <property type="entry name" value="MFS general substrate transporter"/>
    <property type="match status" value="1"/>
</dbReference>
<dbReference type="EMBL" id="KZ825798">
    <property type="protein sequence ID" value="PYH99962.1"/>
    <property type="molecule type" value="Genomic_DNA"/>
</dbReference>
<accession>A0A319F4K0</accession>
<feature type="transmembrane region" description="Helical" evidence="22">
    <location>
        <begin position="349"/>
        <end position="369"/>
    </location>
</feature>
<dbReference type="Gene3D" id="1.20.1250.20">
    <property type="entry name" value="MFS general substrate transporter like domains"/>
    <property type="match status" value="1"/>
</dbReference>
<comment type="catalytic activity">
    <reaction evidence="18 20">
        <text>RNA(n) + a ribonucleoside 5'-triphosphate = RNA(n+1) + diphosphate</text>
        <dbReference type="Rhea" id="RHEA:21248"/>
        <dbReference type="Rhea" id="RHEA-COMP:14527"/>
        <dbReference type="Rhea" id="RHEA-COMP:17342"/>
        <dbReference type="ChEBI" id="CHEBI:33019"/>
        <dbReference type="ChEBI" id="CHEBI:61557"/>
        <dbReference type="ChEBI" id="CHEBI:140395"/>
        <dbReference type="EC" id="2.7.7.6"/>
    </reaction>
</comment>
<dbReference type="Pfam" id="PF04561">
    <property type="entry name" value="RNA_pol_Rpb2_2"/>
    <property type="match status" value="1"/>
</dbReference>
<dbReference type="NCBIfam" id="TIGR00879">
    <property type="entry name" value="SP"/>
    <property type="match status" value="1"/>
</dbReference>
<dbReference type="Pfam" id="PF04567">
    <property type="entry name" value="RNA_pol_Rpb2_5"/>
    <property type="match status" value="1"/>
</dbReference>
<dbReference type="SUPFAM" id="SSF64484">
    <property type="entry name" value="beta and beta-prime subunits of DNA dependent RNA-polymerase"/>
    <property type="match status" value="1"/>
</dbReference>
<dbReference type="FunFam" id="3.90.1110.10:FF:000006">
    <property type="entry name" value="DNA-directed RNA polymerase subunit beta"/>
    <property type="match status" value="1"/>
</dbReference>
<organism evidence="24 25">
    <name type="scientific">Aspergillus ellipticus CBS 707.79</name>
    <dbReference type="NCBI Taxonomy" id="1448320"/>
    <lineage>
        <taxon>Eukaryota</taxon>
        <taxon>Fungi</taxon>
        <taxon>Dikarya</taxon>
        <taxon>Ascomycota</taxon>
        <taxon>Pezizomycotina</taxon>
        <taxon>Eurotiomycetes</taxon>
        <taxon>Eurotiomycetidae</taxon>
        <taxon>Eurotiales</taxon>
        <taxon>Aspergillaceae</taxon>
        <taxon>Aspergillus</taxon>
        <taxon>Aspergillus subgen. Circumdati</taxon>
    </lineage>
</organism>
<dbReference type="InterPro" id="IPR014724">
    <property type="entry name" value="RNA_pol_RPB2_OB-fold"/>
</dbReference>
<dbReference type="FunFam" id="3.90.1100.10:FF:000020">
    <property type="entry name" value="DNA-directed RNA polymerase subunit beta"/>
    <property type="match status" value="1"/>
</dbReference>
<dbReference type="PROSITE" id="PS00217">
    <property type="entry name" value="SUGAR_TRANSPORT_2"/>
    <property type="match status" value="1"/>
</dbReference>
<keyword evidence="12" id="KW-0863">Zinc-finger</keyword>
<feature type="transmembrane region" description="Helical" evidence="22">
    <location>
        <begin position="57"/>
        <end position="79"/>
    </location>
</feature>
<evidence type="ECO:0000256" key="5">
    <source>
        <dbReference type="ARBA" id="ARBA00011206"/>
    </source>
</evidence>
<reference evidence="24 25" key="1">
    <citation type="submission" date="2018-02" db="EMBL/GenBank/DDBJ databases">
        <title>The genomes of Aspergillus section Nigri reveals drivers in fungal speciation.</title>
        <authorList>
            <consortium name="DOE Joint Genome Institute"/>
            <person name="Vesth T.C."/>
            <person name="Nybo J."/>
            <person name="Theobald S."/>
            <person name="Brandl J."/>
            <person name="Frisvad J.C."/>
            <person name="Nielsen K.F."/>
            <person name="Lyhne E.K."/>
            <person name="Kogle M.E."/>
            <person name="Kuo A."/>
            <person name="Riley R."/>
            <person name="Clum A."/>
            <person name="Nolan M."/>
            <person name="Lipzen A."/>
            <person name="Salamov A."/>
            <person name="Henrissat B."/>
            <person name="Wiebenga A."/>
            <person name="De vries R.P."/>
            <person name="Grigoriev I.V."/>
            <person name="Mortensen U.H."/>
            <person name="Andersen M.R."/>
            <person name="Baker S.E."/>
        </authorList>
    </citation>
    <scope>NUCLEOTIDE SEQUENCE [LARGE SCALE GENOMIC DNA]</scope>
    <source>
        <strain evidence="24 25">CBS 707.79</strain>
    </source>
</reference>
<keyword evidence="7 20" id="KW-0240">DNA-directed RNA polymerase</keyword>
<evidence type="ECO:0000256" key="11">
    <source>
        <dbReference type="ARBA" id="ARBA00022723"/>
    </source>
</evidence>
<dbReference type="InterPro" id="IPR007647">
    <property type="entry name" value="RNA_pol_Rpb2_5"/>
</dbReference>
<dbReference type="Pfam" id="PF04560">
    <property type="entry name" value="RNA_pol_Rpb2_7"/>
    <property type="match status" value="1"/>
</dbReference>
<evidence type="ECO:0000256" key="17">
    <source>
        <dbReference type="ARBA" id="ARBA00023242"/>
    </source>
</evidence>
<evidence type="ECO:0000256" key="6">
    <source>
        <dbReference type="ARBA" id="ARBA00022448"/>
    </source>
</evidence>
<dbReference type="InterPro" id="IPR003663">
    <property type="entry name" value="Sugar/inositol_transpt"/>
</dbReference>
<dbReference type="GO" id="GO:0022857">
    <property type="term" value="F:transmembrane transporter activity"/>
    <property type="evidence" value="ECO:0007669"/>
    <property type="project" value="InterPro"/>
</dbReference>
<feature type="transmembrane region" description="Helical" evidence="22">
    <location>
        <begin position="16"/>
        <end position="37"/>
    </location>
</feature>
<proteinExistence type="inferred from homology"/>
<dbReference type="EC" id="2.7.7.6" evidence="20"/>